<protein>
    <recommendedName>
        <fullName evidence="2">non-specific protein-tyrosine kinase</fullName>
        <ecNumber evidence="2">2.7.10.2</ecNumber>
    </recommendedName>
</protein>
<keyword evidence="3" id="KW-0808">Transferase</keyword>
<gene>
    <name evidence="10" type="ORF">QE380_002182</name>
</gene>
<dbReference type="EC" id="2.7.10.2" evidence="2"/>
<evidence type="ECO:0000256" key="6">
    <source>
        <dbReference type="ARBA" id="ARBA00022840"/>
    </source>
</evidence>
<dbReference type="InterPro" id="IPR005702">
    <property type="entry name" value="Wzc-like_C"/>
</dbReference>
<keyword evidence="11" id="KW-1185">Reference proteome</keyword>
<evidence type="ECO:0000256" key="2">
    <source>
        <dbReference type="ARBA" id="ARBA00011903"/>
    </source>
</evidence>
<dbReference type="SUPFAM" id="SSF52540">
    <property type="entry name" value="P-loop containing nucleoside triphosphate hydrolases"/>
    <property type="match status" value="1"/>
</dbReference>
<feature type="domain" description="AAA" evidence="9">
    <location>
        <begin position="16"/>
        <end position="171"/>
    </location>
</feature>
<dbReference type="InterPro" id="IPR025669">
    <property type="entry name" value="AAA_dom"/>
</dbReference>
<dbReference type="Proteomes" id="UP001233360">
    <property type="component" value="Unassembled WGS sequence"/>
</dbReference>
<evidence type="ECO:0000259" key="9">
    <source>
        <dbReference type="Pfam" id="PF13614"/>
    </source>
</evidence>
<dbReference type="EMBL" id="JAUTBK010000002">
    <property type="protein sequence ID" value="MDQ1209259.1"/>
    <property type="molecule type" value="Genomic_DNA"/>
</dbReference>
<keyword evidence="6" id="KW-0067">ATP-binding</keyword>
<dbReference type="PANTHER" id="PTHR32309">
    <property type="entry name" value="TYROSINE-PROTEIN KINASE"/>
    <property type="match status" value="1"/>
</dbReference>
<sequence>MRTAIHFALANAKNNVIMIAGPAPEVGKSFISTNLATILAQNNKRVLLIDADMRRGYLHKYFNTEIKPGLSEYLTDQASLEDVTHHSEVSGLDMITRGKSPANPSEILSSAQFQAMLEHLMPLYDHILIDTPPVLAVTDGIIISQYSGVNLIVARHAKTHMKELELTVNRFEQAGVKINGFILNDIQASASYGYGYGYNYAYGYKASKDD</sequence>
<dbReference type="InterPro" id="IPR050445">
    <property type="entry name" value="Bact_polysacc_biosynth/exp"/>
</dbReference>
<evidence type="ECO:0000256" key="3">
    <source>
        <dbReference type="ARBA" id="ARBA00022679"/>
    </source>
</evidence>
<evidence type="ECO:0000313" key="11">
    <source>
        <dbReference type="Proteomes" id="UP001233360"/>
    </source>
</evidence>
<dbReference type="PANTHER" id="PTHR32309:SF13">
    <property type="entry name" value="FERRIC ENTEROBACTIN TRANSPORT PROTEIN FEPE"/>
    <property type="match status" value="1"/>
</dbReference>
<evidence type="ECO:0000256" key="7">
    <source>
        <dbReference type="ARBA" id="ARBA00023137"/>
    </source>
</evidence>
<dbReference type="InterPro" id="IPR027417">
    <property type="entry name" value="P-loop_NTPase"/>
</dbReference>
<comment type="catalytic activity">
    <reaction evidence="8">
        <text>L-tyrosyl-[protein] + ATP = O-phospho-L-tyrosyl-[protein] + ADP + H(+)</text>
        <dbReference type="Rhea" id="RHEA:10596"/>
        <dbReference type="Rhea" id="RHEA-COMP:10136"/>
        <dbReference type="Rhea" id="RHEA-COMP:20101"/>
        <dbReference type="ChEBI" id="CHEBI:15378"/>
        <dbReference type="ChEBI" id="CHEBI:30616"/>
        <dbReference type="ChEBI" id="CHEBI:46858"/>
        <dbReference type="ChEBI" id="CHEBI:61978"/>
        <dbReference type="ChEBI" id="CHEBI:456216"/>
        <dbReference type="EC" id="2.7.10.2"/>
    </reaction>
</comment>
<proteinExistence type="inferred from homology"/>
<accession>A0ABU0UXH3</accession>
<dbReference type="CDD" id="cd05387">
    <property type="entry name" value="BY-kinase"/>
    <property type="match status" value="1"/>
</dbReference>
<evidence type="ECO:0000256" key="5">
    <source>
        <dbReference type="ARBA" id="ARBA00022777"/>
    </source>
</evidence>
<comment type="similarity">
    <text evidence="1">Belongs to the CpsD/CapB family.</text>
</comment>
<evidence type="ECO:0000313" key="10">
    <source>
        <dbReference type="EMBL" id="MDQ1209259.1"/>
    </source>
</evidence>
<comment type="caution">
    <text evidence="10">The sequence shown here is derived from an EMBL/GenBank/DDBJ whole genome shotgun (WGS) entry which is preliminary data.</text>
</comment>
<dbReference type="Gene3D" id="3.40.50.300">
    <property type="entry name" value="P-loop containing nucleotide triphosphate hydrolases"/>
    <property type="match status" value="1"/>
</dbReference>
<keyword evidence="4" id="KW-0547">Nucleotide-binding</keyword>
<name>A0ABU0UXH3_ACIBI</name>
<dbReference type="Pfam" id="PF13614">
    <property type="entry name" value="AAA_31"/>
    <property type="match status" value="1"/>
</dbReference>
<evidence type="ECO:0000256" key="4">
    <source>
        <dbReference type="ARBA" id="ARBA00022741"/>
    </source>
</evidence>
<organism evidence="10 11">
    <name type="scientific">Acinetobacter baylyi</name>
    <dbReference type="NCBI Taxonomy" id="202950"/>
    <lineage>
        <taxon>Bacteria</taxon>
        <taxon>Pseudomonadati</taxon>
        <taxon>Pseudomonadota</taxon>
        <taxon>Gammaproteobacteria</taxon>
        <taxon>Moraxellales</taxon>
        <taxon>Moraxellaceae</taxon>
        <taxon>Acinetobacter</taxon>
    </lineage>
</organism>
<keyword evidence="5" id="KW-0418">Kinase</keyword>
<keyword evidence="7" id="KW-0829">Tyrosine-protein kinase</keyword>
<evidence type="ECO:0000256" key="1">
    <source>
        <dbReference type="ARBA" id="ARBA00007316"/>
    </source>
</evidence>
<reference evidence="10 11" key="1">
    <citation type="submission" date="2023-07" db="EMBL/GenBank/DDBJ databases">
        <title>Functional and genomic diversity of the sorghum phyllosphere microbiome.</title>
        <authorList>
            <person name="Shade A."/>
        </authorList>
    </citation>
    <scope>NUCLEOTIDE SEQUENCE [LARGE SCALE GENOMIC DNA]</scope>
    <source>
        <strain evidence="10 11">SORGH_AS_0887</strain>
    </source>
</reference>
<dbReference type="NCBIfam" id="TIGR01007">
    <property type="entry name" value="eps_fam"/>
    <property type="match status" value="1"/>
</dbReference>
<evidence type="ECO:0000256" key="8">
    <source>
        <dbReference type="ARBA" id="ARBA00051245"/>
    </source>
</evidence>